<proteinExistence type="inferred from homology"/>
<dbReference type="InterPro" id="IPR013740">
    <property type="entry name" value="Redoxin"/>
</dbReference>
<feature type="active site" description="Cysteine sulfenic acid (-SOH) intermediate" evidence="6">
    <location>
        <position position="60"/>
    </location>
</feature>
<dbReference type="PANTHER" id="PTHR43110">
    <property type="entry name" value="THIOL PEROXIDASE"/>
    <property type="match status" value="1"/>
</dbReference>
<dbReference type="PROSITE" id="PS01265">
    <property type="entry name" value="TPX"/>
    <property type="match status" value="1"/>
</dbReference>
<evidence type="ECO:0000256" key="2">
    <source>
        <dbReference type="ARBA" id="ARBA00022862"/>
    </source>
</evidence>
<dbReference type="EMBL" id="FTOV01000009">
    <property type="protein sequence ID" value="SIT18454.1"/>
    <property type="molecule type" value="Genomic_DNA"/>
</dbReference>
<comment type="similarity">
    <text evidence="6">Belongs to the peroxiredoxin family. Tpx subfamily.</text>
</comment>
<dbReference type="CDD" id="cd03014">
    <property type="entry name" value="PRX_Atyp2cys"/>
    <property type="match status" value="1"/>
</dbReference>
<dbReference type="RefSeq" id="WP_076394580.1">
    <property type="nucleotide sequence ID" value="NZ_FTOV01000009.1"/>
</dbReference>
<keyword evidence="2 6" id="KW-0049">Antioxidant</keyword>
<comment type="catalytic activity">
    <reaction evidence="6">
        <text>a hydroperoxide + [thioredoxin]-dithiol = an alcohol + [thioredoxin]-disulfide + H2O</text>
        <dbReference type="Rhea" id="RHEA:62620"/>
        <dbReference type="Rhea" id="RHEA-COMP:10698"/>
        <dbReference type="Rhea" id="RHEA-COMP:10700"/>
        <dbReference type="ChEBI" id="CHEBI:15377"/>
        <dbReference type="ChEBI" id="CHEBI:29950"/>
        <dbReference type="ChEBI" id="CHEBI:30879"/>
        <dbReference type="ChEBI" id="CHEBI:35924"/>
        <dbReference type="ChEBI" id="CHEBI:50058"/>
        <dbReference type="EC" id="1.11.1.24"/>
    </reaction>
</comment>
<keyword evidence="3 6" id="KW-0560">Oxidoreductase</keyword>
<comment type="subunit">
    <text evidence="6">Homodimer.</text>
</comment>
<sequence length="165" mass="17708">MSSITLKGNVVNTIGSLPSVGSTIKDFALVDSGLNVKTLETFEGKKKVFNIFPSIDTPTCASSARKFNEEASALENTVVINVSKDLPFALGRFCAAEGLNNVETLSDFRSSFGDDYEVTITDSPMKGLLSRAVIVADENNKVVYTEQVSEIADEPDYEAALAALK</sequence>
<dbReference type="InterPro" id="IPR050455">
    <property type="entry name" value="Tpx_Peroxidase_subfamily"/>
</dbReference>
<dbReference type="InterPro" id="IPR018219">
    <property type="entry name" value="Tpx_CS"/>
</dbReference>
<comment type="miscellaneous">
    <text evidence="6">The active site is a conserved redox-active cysteine residue, the peroxidatic cysteine (C(P)), which makes the nucleophilic attack on the peroxide substrate. The peroxide oxidizes the C(P)-SH to cysteine sulfenic acid (C(P)-SOH), which then reacts with another cysteine residue, the resolving cysteine (C(R)), to form a disulfide bridge. The disulfide is subsequently reduced by an appropriate electron donor to complete the catalytic cycle. In this atypical 2-Cys peroxiredoxin, C(R) is present in the same subunit to form an intramolecular disulfide. The disulfide is subsequently reduced by thioredoxin.</text>
</comment>
<keyword evidence="1 6" id="KW-0575">Peroxidase</keyword>
<dbReference type="Pfam" id="PF08534">
    <property type="entry name" value="Redoxin"/>
    <property type="match status" value="1"/>
</dbReference>
<feature type="domain" description="Thioredoxin" evidence="7">
    <location>
        <begin position="18"/>
        <end position="165"/>
    </location>
</feature>
<evidence type="ECO:0000256" key="1">
    <source>
        <dbReference type="ARBA" id="ARBA00022559"/>
    </source>
</evidence>
<evidence type="ECO:0000259" key="7">
    <source>
        <dbReference type="PROSITE" id="PS51352"/>
    </source>
</evidence>
<keyword evidence="4 6" id="KW-1015">Disulfide bond</keyword>
<feature type="disulfide bond" description="Redox-active" evidence="6">
    <location>
        <begin position="60"/>
        <end position="94"/>
    </location>
</feature>
<organism evidence="8 9">
    <name type="scientific">Chryseobacterium gambrini</name>
    <dbReference type="NCBI Taxonomy" id="373672"/>
    <lineage>
        <taxon>Bacteria</taxon>
        <taxon>Pseudomonadati</taxon>
        <taxon>Bacteroidota</taxon>
        <taxon>Flavobacteriia</taxon>
        <taxon>Flavobacteriales</taxon>
        <taxon>Weeksellaceae</taxon>
        <taxon>Chryseobacterium group</taxon>
        <taxon>Chryseobacterium</taxon>
    </lineage>
</organism>
<protein>
    <recommendedName>
        <fullName evidence="6">Thiol peroxidase</fullName>
        <shortName evidence="6">Tpx</shortName>
        <ecNumber evidence="6">1.11.1.24</ecNumber>
    </recommendedName>
    <alternativeName>
        <fullName evidence="6">Peroxiredoxin tpx</fullName>
        <shortName evidence="6">Prx</shortName>
    </alternativeName>
    <alternativeName>
        <fullName evidence="6">Thioredoxin peroxidase</fullName>
    </alternativeName>
    <alternativeName>
        <fullName evidence="6">Thioredoxin-dependent peroxiredoxin</fullName>
    </alternativeName>
</protein>
<reference evidence="8 9" key="1">
    <citation type="submission" date="2017-01" db="EMBL/GenBank/DDBJ databases">
        <authorList>
            <person name="Mah S.A."/>
            <person name="Swanson W.J."/>
            <person name="Moy G.W."/>
            <person name="Vacquier V.D."/>
        </authorList>
    </citation>
    <scope>NUCLEOTIDE SEQUENCE [LARGE SCALE GENOMIC DNA]</scope>
    <source>
        <strain evidence="8 9">DSM 18014</strain>
    </source>
</reference>
<dbReference type="PANTHER" id="PTHR43110:SF1">
    <property type="entry name" value="THIOL PEROXIDASE"/>
    <property type="match status" value="1"/>
</dbReference>
<comment type="function">
    <text evidence="6">Thiol-specific peroxidase that catalyzes the reduction of hydrogen peroxide and organic hydroperoxides to water and alcohols, respectively. Plays a role in cell protection against oxidative stress by detoxifying peroxides.</text>
</comment>
<evidence type="ECO:0000256" key="3">
    <source>
        <dbReference type="ARBA" id="ARBA00023002"/>
    </source>
</evidence>
<evidence type="ECO:0000256" key="5">
    <source>
        <dbReference type="ARBA" id="ARBA00023284"/>
    </source>
</evidence>
<dbReference type="Proteomes" id="UP000185781">
    <property type="component" value="Unassembled WGS sequence"/>
</dbReference>
<dbReference type="InterPro" id="IPR013766">
    <property type="entry name" value="Thioredoxin_domain"/>
</dbReference>
<dbReference type="GO" id="GO:0008379">
    <property type="term" value="F:thioredoxin peroxidase activity"/>
    <property type="evidence" value="ECO:0007669"/>
    <property type="project" value="UniProtKB-UniRule"/>
</dbReference>
<evidence type="ECO:0000313" key="9">
    <source>
        <dbReference type="Proteomes" id="UP000185781"/>
    </source>
</evidence>
<dbReference type="NCBIfam" id="NF001808">
    <property type="entry name" value="PRK00522.1"/>
    <property type="match status" value="1"/>
</dbReference>
<dbReference type="AlphaFoldDB" id="A0A1N7Q6H4"/>
<dbReference type="InterPro" id="IPR036249">
    <property type="entry name" value="Thioredoxin-like_sf"/>
</dbReference>
<dbReference type="PROSITE" id="PS51352">
    <property type="entry name" value="THIOREDOXIN_2"/>
    <property type="match status" value="1"/>
</dbReference>
<dbReference type="STRING" id="373672.SAMN05421785_10990"/>
<dbReference type="InterPro" id="IPR002065">
    <property type="entry name" value="TPX"/>
</dbReference>
<dbReference type="SUPFAM" id="SSF52833">
    <property type="entry name" value="Thioredoxin-like"/>
    <property type="match status" value="1"/>
</dbReference>
<keyword evidence="5 6" id="KW-0676">Redox-active center</keyword>
<evidence type="ECO:0000313" key="8">
    <source>
        <dbReference type="EMBL" id="SIT18454.1"/>
    </source>
</evidence>
<evidence type="ECO:0000256" key="4">
    <source>
        <dbReference type="ARBA" id="ARBA00023157"/>
    </source>
</evidence>
<evidence type="ECO:0000256" key="6">
    <source>
        <dbReference type="HAMAP-Rule" id="MF_00269"/>
    </source>
</evidence>
<accession>A0A1N7Q6H4</accession>
<gene>
    <name evidence="6" type="primary">tpx</name>
    <name evidence="8" type="ORF">SAMN05421785_10990</name>
</gene>
<dbReference type="EC" id="1.11.1.24" evidence="6"/>
<dbReference type="Gene3D" id="3.40.30.10">
    <property type="entry name" value="Glutaredoxin"/>
    <property type="match status" value="1"/>
</dbReference>
<dbReference type="OrthoDB" id="9781543at2"/>
<name>A0A1N7Q6H4_9FLAO</name>
<dbReference type="HAMAP" id="MF_00269">
    <property type="entry name" value="Tpx"/>
    <property type="match status" value="1"/>
</dbReference>